<gene>
    <name evidence="2" type="ORF">AVDCRST_MAG64-1203</name>
</gene>
<sequence>RPGHVGVPGHRGAAVLRAVPRLHDLPQRVPRRVRVRQPPAERAARHDQHDRPAAEQPDRRVRGPLGPDGQLQGHRPVPDRHDRARAGVLRHQGVRVAPRLRDRARAVDELGRVQARGPELPAPAVHGAVLRDDRHPRRPHGGRDGHPRRDRVQGPPGPVRAEVLHPAGDGRAVLALRRHRLGVPRPDPVPDRPVRQDRRRRAL</sequence>
<keyword evidence="2" id="KW-0560">Oxidoreductase</keyword>
<feature type="compositionally biased region" description="Basic and acidic residues" evidence="1">
    <location>
        <begin position="42"/>
        <end position="61"/>
    </location>
</feature>
<evidence type="ECO:0000256" key="1">
    <source>
        <dbReference type="SAM" id="MobiDB-lite"/>
    </source>
</evidence>
<name>A0A6J4NM77_9BACT</name>
<proteinExistence type="predicted"/>
<accession>A0A6J4NM77</accession>
<dbReference type="GO" id="GO:0016491">
    <property type="term" value="F:oxidoreductase activity"/>
    <property type="evidence" value="ECO:0007669"/>
    <property type="project" value="UniProtKB-KW"/>
</dbReference>
<protein>
    <submittedName>
        <fullName evidence="2">Cytochrome c oxidase polypeptide III</fullName>
        <ecNumber evidence="2">1.9.3.1</ecNumber>
    </submittedName>
</protein>
<evidence type="ECO:0000313" key="2">
    <source>
        <dbReference type="EMBL" id="CAA9391468.1"/>
    </source>
</evidence>
<dbReference type="EMBL" id="CADCUQ010000279">
    <property type="protein sequence ID" value="CAA9391468.1"/>
    <property type="molecule type" value="Genomic_DNA"/>
</dbReference>
<feature type="region of interest" description="Disordered" evidence="1">
    <location>
        <begin position="17"/>
        <end position="91"/>
    </location>
</feature>
<dbReference type="AlphaFoldDB" id="A0A6J4NM77"/>
<organism evidence="2">
    <name type="scientific">uncultured Phycisphaerae bacterium</name>
    <dbReference type="NCBI Taxonomy" id="904963"/>
    <lineage>
        <taxon>Bacteria</taxon>
        <taxon>Pseudomonadati</taxon>
        <taxon>Planctomycetota</taxon>
        <taxon>Phycisphaerae</taxon>
        <taxon>environmental samples</taxon>
    </lineage>
</organism>
<feature type="non-terminal residue" evidence="2">
    <location>
        <position position="203"/>
    </location>
</feature>
<dbReference type="EC" id="1.9.3.1" evidence="2"/>
<feature type="compositionally biased region" description="Basic and acidic residues" evidence="1">
    <location>
        <begin position="130"/>
        <end position="152"/>
    </location>
</feature>
<feature type="non-terminal residue" evidence="2">
    <location>
        <position position="1"/>
    </location>
</feature>
<reference evidence="2" key="1">
    <citation type="submission" date="2020-02" db="EMBL/GenBank/DDBJ databases">
        <authorList>
            <person name="Meier V. D."/>
        </authorList>
    </citation>
    <scope>NUCLEOTIDE SEQUENCE</scope>
    <source>
        <strain evidence="2">AVDCRST_MAG64</strain>
    </source>
</reference>
<feature type="compositionally biased region" description="Basic and acidic residues" evidence="1">
    <location>
        <begin position="76"/>
        <end position="85"/>
    </location>
</feature>
<feature type="region of interest" description="Disordered" evidence="1">
    <location>
        <begin position="130"/>
        <end position="203"/>
    </location>
</feature>